<sequence>MFRVELKQRDGGDDRALAVAIAEIGQEYRSAEAALKSVLPSARKYAAQARKGLWLRIYDADSQPVFGTLVP</sequence>
<dbReference type="Proteomes" id="UP000218824">
    <property type="component" value="Chromosome"/>
</dbReference>
<reference evidence="1 2" key="1">
    <citation type="journal article" date="2017" name="DNA Res.">
        <title>Complete genome sequence and expression profile of the commercial lytic enzyme producer Lysobacter enzymogenes M497-1.</title>
        <authorList>
            <person name="Takami H."/>
            <person name="Toyoda A."/>
            <person name="Uchiyama I."/>
            <person name="Itoh T."/>
            <person name="Takaki Y."/>
            <person name="Arai W."/>
            <person name="Nishi S."/>
            <person name="Kawai M."/>
            <person name="Shinya K."/>
            <person name="Ikeda H."/>
        </authorList>
    </citation>
    <scope>NUCLEOTIDE SEQUENCE [LARGE SCALE GENOMIC DNA]</scope>
    <source>
        <strain evidence="1 2">M497-1</strain>
    </source>
</reference>
<name>A0AAU9AF09_LYSEN</name>
<organism evidence="1 2">
    <name type="scientific">Lysobacter enzymogenes</name>
    <dbReference type="NCBI Taxonomy" id="69"/>
    <lineage>
        <taxon>Bacteria</taxon>
        <taxon>Pseudomonadati</taxon>
        <taxon>Pseudomonadota</taxon>
        <taxon>Gammaproteobacteria</taxon>
        <taxon>Lysobacterales</taxon>
        <taxon>Lysobacteraceae</taxon>
        <taxon>Lysobacter</taxon>
    </lineage>
</organism>
<dbReference type="GeneID" id="83062554"/>
<protein>
    <submittedName>
        <fullName evidence="1">Uncharacterized protein</fullName>
    </submittedName>
</protein>
<dbReference type="RefSeq" id="WP_074861698.1">
    <property type="nucleotide sequence ID" value="NZ_AP014940.1"/>
</dbReference>
<gene>
    <name evidence="1" type="ORF">LEN_0652</name>
</gene>
<accession>A0AAU9AF09</accession>
<evidence type="ECO:0000313" key="1">
    <source>
        <dbReference type="EMBL" id="BAV96139.1"/>
    </source>
</evidence>
<proteinExistence type="predicted"/>
<dbReference type="KEGG" id="lem:LEN_0652"/>
<dbReference type="EMBL" id="AP014940">
    <property type="protein sequence ID" value="BAV96139.1"/>
    <property type="molecule type" value="Genomic_DNA"/>
</dbReference>
<dbReference type="AlphaFoldDB" id="A0AAU9AF09"/>
<evidence type="ECO:0000313" key="2">
    <source>
        <dbReference type="Proteomes" id="UP000218824"/>
    </source>
</evidence>